<feature type="transmembrane region" description="Helical" evidence="7">
    <location>
        <begin position="75"/>
        <end position="100"/>
    </location>
</feature>
<feature type="domain" description="ABC transmembrane type-1" evidence="8">
    <location>
        <begin position="76"/>
        <end position="286"/>
    </location>
</feature>
<evidence type="ECO:0000256" key="2">
    <source>
        <dbReference type="ARBA" id="ARBA00022448"/>
    </source>
</evidence>
<dbReference type="InterPro" id="IPR000515">
    <property type="entry name" value="MetI-like"/>
</dbReference>
<name>A0A318MS54_9BIFI</name>
<keyword evidence="5 7" id="KW-1133">Transmembrane helix</keyword>
<protein>
    <submittedName>
        <fullName evidence="9">Sugar ABC transporter permease</fullName>
    </submittedName>
</protein>
<comment type="caution">
    <text evidence="9">The sequence shown here is derived from an EMBL/GenBank/DDBJ whole genome shotgun (WGS) entry which is preliminary data.</text>
</comment>
<evidence type="ECO:0000256" key="6">
    <source>
        <dbReference type="ARBA" id="ARBA00023136"/>
    </source>
</evidence>
<evidence type="ECO:0000256" key="7">
    <source>
        <dbReference type="RuleBase" id="RU363032"/>
    </source>
</evidence>
<dbReference type="GO" id="GO:0055085">
    <property type="term" value="P:transmembrane transport"/>
    <property type="evidence" value="ECO:0007669"/>
    <property type="project" value="InterPro"/>
</dbReference>
<keyword evidence="4 7" id="KW-0812">Transmembrane</keyword>
<dbReference type="SUPFAM" id="SSF161098">
    <property type="entry name" value="MetI-like"/>
    <property type="match status" value="1"/>
</dbReference>
<evidence type="ECO:0000313" key="10">
    <source>
        <dbReference type="Proteomes" id="UP000248128"/>
    </source>
</evidence>
<keyword evidence="3" id="KW-1003">Cell membrane</keyword>
<dbReference type="PANTHER" id="PTHR43005:SF1">
    <property type="entry name" value="SPERMIDINE_PUTRESCINE TRANSPORT SYSTEM PERMEASE PROTEIN"/>
    <property type="match status" value="1"/>
</dbReference>
<dbReference type="Proteomes" id="UP000248128">
    <property type="component" value="Unassembled WGS sequence"/>
</dbReference>
<dbReference type="AlphaFoldDB" id="A0A318MS54"/>
<keyword evidence="2 7" id="KW-0813">Transport</keyword>
<organism evidence="9 10">
    <name type="scientific">Bifidobacterium asteroides</name>
    <dbReference type="NCBI Taxonomy" id="1684"/>
    <lineage>
        <taxon>Bacteria</taxon>
        <taxon>Bacillati</taxon>
        <taxon>Actinomycetota</taxon>
        <taxon>Actinomycetes</taxon>
        <taxon>Bifidobacteriales</taxon>
        <taxon>Bifidobacteriaceae</taxon>
        <taxon>Bifidobacterium</taxon>
    </lineage>
</organism>
<feature type="transmembrane region" description="Helical" evidence="7">
    <location>
        <begin position="155"/>
        <end position="180"/>
    </location>
</feature>
<dbReference type="InterPro" id="IPR035906">
    <property type="entry name" value="MetI-like_sf"/>
</dbReference>
<gene>
    <name evidence="9" type="ORF">DKK74_02665</name>
</gene>
<feature type="transmembrane region" description="Helical" evidence="7">
    <location>
        <begin position="265"/>
        <end position="287"/>
    </location>
</feature>
<feature type="transmembrane region" description="Helical" evidence="7">
    <location>
        <begin position="112"/>
        <end position="135"/>
    </location>
</feature>
<feature type="transmembrane region" description="Helical" evidence="7">
    <location>
        <begin position="21"/>
        <end position="41"/>
    </location>
</feature>
<evidence type="ECO:0000259" key="8">
    <source>
        <dbReference type="PROSITE" id="PS50928"/>
    </source>
</evidence>
<evidence type="ECO:0000313" key="9">
    <source>
        <dbReference type="EMBL" id="PXY89747.1"/>
    </source>
</evidence>
<dbReference type="EMBL" id="QGLK01000001">
    <property type="protein sequence ID" value="PXY89747.1"/>
    <property type="molecule type" value="Genomic_DNA"/>
</dbReference>
<feature type="transmembrane region" description="Helical" evidence="7">
    <location>
        <begin position="218"/>
        <end position="245"/>
    </location>
</feature>
<dbReference type="PANTHER" id="PTHR43005">
    <property type="entry name" value="BLR7065 PROTEIN"/>
    <property type="match status" value="1"/>
</dbReference>
<dbReference type="OrthoDB" id="9804439at2"/>
<evidence type="ECO:0000256" key="4">
    <source>
        <dbReference type="ARBA" id="ARBA00022692"/>
    </source>
</evidence>
<comment type="similarity">
    <text evidence="7">Belongs to the binding-protein-dependent transport system permease family.</text>
</comment>
<dbReference type="CDD" id="cd06261">
    <property type="entry name" value="TM_PBP2"/>
    <property type="match status" value="1"/>
</dbReference>
<evidence type="ECO:0000256" key="5">
    <source>
        <dbReference type="ARBA" id="ARBA00022989"/>
    </source>
</evidence>
<sequence length="296" mass="32147">MNSSTRKKLINAEHYTPILPAAAMMVLFLLGPIIWSLYASLTDYSMVGSTAVNPHFVGLKNYVALFTDPVFPKSLWLTILLILASALIGQNILGMVLALLSQKAPRRLTKVVDSIVVLAWVIPDIVGCYCAYALFAGGGTLDALGKVVGADWSALLYYHPMTIVIIVNVWRGTAFSMLIYQAALNDISKDVIEAAEIDGANAWQSFFRIKLPIMRHSILTNLMLITLQTLSVFSIIIVLTGGGPGTNSSTLPVLAYLEAFNFSKLGYGTAISVILVVVGALFSVLYIKLLRTNDED</sequence>
<reference evidence="9 10" key="1">
    <citation type="submission" date="2018-05" db="EMBL/GenBank/DDBJ databases">
        <title>Reference genomes for bee gut microbiota database.</title>
        <authorList>
            <person name="Ellegaard K.M."/>
        </authorList>
    </citation>
    <scope>NUCLEOTIDE SEQUENCE [LARGE SCALE GENOMIC DNA]</scope>
    <source>
        <strain evidence="9 10">ESL0199</strain>
    </source>
</reference>
<proteinExistence type="inferred from homology"/>
<evidence type="ECO:0000256" key="3">
    <source>
        <dbReference type="ARBA" id="ARBA00022475"/>
    </source>
</evidence>
<keyword evidence="6 7" id="KW-0472">Membrane</keyword>
<dbReference type="Gene3D" id="1.10.3720.10">
    <property type="entry name" value="MetI-like"/>
    <property type="match status" value="1"/>
</dbReference>
<dbReference type="GO" id="GO:0005886">
    <property type="term" value="C:plasma membrane"/>
    <property type="evidence" value="ECO:0007669"/>
    <property type="project" value="UniProtKB-SubCell"/>
</dbReference>
<comment type="subcellular location">
    <subcellularLocation>
        <location evidence="1 7">Cell membrane</location>
        <topology evidence="1 7">Multi-pass membrane protein</topology>
    </subcellularLocation>
</comment>
<dbReference type="Pfam" id="PF00528">
    <property type="entry name" value="BPD_transp_1"/>
    <property type="match status" value="1"/>
</dbReference>
<dbReference type="PROSITE" id="PS50928">
    <property type="entry name" value="ABC_TM1"/>
    <property type="match status" value="1"/>
</dbReference>
<evidence type="ECO:0000256" key="1">
    <source>
        <dbReference type="ARBA" id="ARBA00004651"/>
    </source>
</evidence>
<accession>A0A318MS54</accession>